<evidence type="ECO:0000256" key="2">
    <source>
        <dbReference type="ARBA" id="ARBA00022729"/>
    </source>
</evidence>
<evidence type="ECO:0000256" key="3">
    <source>
        <dbReference type="SAM" id="SignalP"/>
    </source>
</evidence>
<dbReference type="Proteomes" id="UP001155077">
    <property type="component" value="Unassembled WGS sequence"/>
</dbReference>
<comment type="subcellular location">
    <subcellularLocation>
        <location evidence="1">Cell envelope</location>
    </subcellularLocation>
</comment>
<dbReference type="Pfam" id="PF09375">
    <property type="entry name" value="Peptidase_M75"/>
    <property type="match status" value="1"/>
</dbReference>
<feature type="domain" description="Imelysin-like" evidence="4">
    <location>
        <begin position="46"/>
        <end position="340"/>
    </location>
</feature>
<evidence type="ECO:0000259" key="4">
    <source>
        <dbReference type="Pfam" id="PF09375"/>
    </source>
</evidence>
<dbReference type="Gene3D" id="1.20.1420.20">
    <property type="entry name" value="M75 peptidase, HXXE motif"/>
    <property type="match status" value="1"/>
</dbReference>
<evidence type="ECO:0000256" key="1">
    <source>
        <dbReference type="ARBA" id="ARBA00004196"/>
    </source>
</evidence>
<dbReference type="InterPro" id="IPR034984">
    <property type="entry name" value="Imelysin-like_IPPA"/>
</dbReference>
<feature type="chain" id="PRO_5045130711" evidence="3">
    <location>
        <begin position="20"/>
        <end position="367"/>
    </location>
</feature>
<reference evidence="5" key="1">
    <citation type="submission" date="2022-06" db="EMBL/GenBank/DDBJ databases">
        <title>Gramella sediminis sp. nov., isolated from deep-sea sediment of the Indian Ocean.</title>
        <authorList>
            <person name="Yang L."/>
        </authorList>
    </citation>
    <scope>NUCLEOTIDE SEQUENCE</scope>
    <source>
        <strain evidence="5">HMD3159</strain>
    </source>
</reference>
<evidence type="ECO:0000313" key="5">
    <source>
        <dbReference type="EMBL" id="MCM8568034.1"/>
    </source>
</evidence>
<proteinExistence type="predicted"/>
<protein>
    <submittedName>
        <fullName evidence="5">Imelysin family protein</fullName>
    </submittedName>
</protein>
<feature type="signal peptide" evidence="3">
    <location>
        <begin position="1"/>
        <end position="19"/>
    </location>
</feature>
<keyword evidence="2 3" id="KW-0732">Signal</keyword>
<name>A0ABT0YZS5_9FLAO</name>
<accession>A0ABT0YZS5</accession>
<dbReference type="PROSITE" id="PS51257">
    <property type="entry name" value="PROKAR_LIPOPROTEIN"/>
    <property type="match status" value="1"/>
</dbReference>
<organism evidence="5 6">
    <name type="scientific">Gramella jeungdoensis</name>
    <dbReference type="NCBI Taxonomy" id="708091"/>
    <lineage>
        <taxon>Bacteria</taxon>
        <taxon>Pseudomonadati</taxon>
        <taxon>Bacteroidota</taxon>
        <taxon>Flavobacteriia</taxon>
        <taxon>Flavobacteriales</taxon>
        <taxon>Flavobacteriaceae</taxon>
        <taxon>Christiangramia</taxon>
    </lineage>
</organism>
<evidence type="ECO:0000313" key="6">
    <source>
        <dbReference type="Proteomes" id="UP001155077"/>
    </source>
</evidence>
<dbReference type="CDD" id="cd14659">
    <property type="entry name" value="Imelysin-like_IPPA"/>
    <property type="match status" value="1"/>
</dbReference>
<dbReference type="EMBL" id="JAMSCK010000001">
    <property type="protein sequence ID" value="MCM8568034.1"/>
    <property type="molecule type" value="Genomic_DNA"/>
</dbReference>
<comment type="caution">
    <text evidence="5">The sequence shown here is derived from an EMBL/GenBank/DDBJ whole genome shotgun (WGS) entry which is preliminary data.</text>
</comment>
<gene>
    <name evidence="5" type="ORF">NE848_01470</name>
</gene>
<dbReference type="RefSeq" id="WP_252110442.1">
    <property type="nucleotide sequence ID" value="NZ_JAMSCK010000001.1"/>
</dbReference>
<keyword evidence="6" id="KW-1185">Reference proteome</keyword>
<dbReference type="InterPro" id="IPR038352">
    <property type="entry name" value="Imelysin_sf"/>
</dbReference>
<dbReference type="InterPro" id="IPR018976">
    <property type="entry name" value="Imelysin-like"/>
</dbReference>
<sequence length="367" mass="40770">MKKISSFLLVLTLIFSACSSDDGGGGINPDSFDREGMLKNWADNIIVPAFANFSNSTQSLEDRTNAFVTDPSEANLVELRAAFETAYLDFQTVSMFEVGKAMELNFRNYLNTYPANVSNIESKIEAGDYNLTLPSSYAEQGFPALDYLLFGVAGTDAEIVSVYSSEKYKNYLMDVASRINSLTIDVNAAWQGELRDNFVSNTSSSSTGSIDVFTNDYIMYFEKFIRSGKIGYPAGAFTGDPLPQNVEAYYAGDLSKKLYIRALDNFQDFFNGKHFGSNERGKSYSQYLDYMESMKESTELSSLINSQLDLILSQAETLDTSLKSQVETNNTSMLEAFDELQKAVVLLKVDMIQALYIGIDYVDSDGD</sequence>